<dbReference type="PANTHER" id="PTHR43765:SF2">
    <property type="entry name" value="2-DEHYDROPANTOATE 2-REDUCTASE"/>
    <property type="match status" value="1"/>
</dbReference>
<evidence type="ECO:0000256" key="1">
    <source>
        <dbReference type="ARBA" id="ARBA00004994"/>
    </source>
</evidence>
<evidence type="ECO:0000259" key="12">
    <source>
        <dbReference type="Pfam" id="PF08546"/>
    </source>
</evidence>
<keyword evidence="6 10" id="KW-0521">NADP</keyword>
<keyword evidence="14" id="KW-1185">Reference proteome</keyword>
<keyword evidence="7 10" id="KW-0560">Oxidoreductase</keyword>
<organism evidence="13 14">
    <name type="scientific">Afipia clevelandensis ATCC 49720</name>
    <dbReference type="NCBI Taxonomy" id="883079"/>
    <lineage>
        <taxon>Bacteria</taxon>
        <taxon>Pseudomonadati</taxon>
        <taxon>Pseudomonadota</taxon>
        <taxon>Alphaproteobacteria</taxon>
        <taxon>Hyphomicrobiales</taxon>
        <taxon>Nitrobacteraceae</taxon>
        <taxon>Afipia</taxon>
    </lineage>
</organism>
<dbReference type="OrthoDB" id="9796561at2"/>
<protein>
    <recommendedName>
        <fullName evidence="4 10">2-dehydropantoate 2-reductase</fullName>
        <ecNumber evidence="3 10">1.1.1.169</ecNumber>
    </recommendedName>
    <alternativeName>
        <fullName evidence="8 10">Ketopantoate reductase</fullName>
    </alternativeName>
</protein>
<dbReference type="Gene3D" id="1.10.1040.10">
    <property type="entry name" value="N-(1-d-carboxylethyl)-l-norvaline Dehydrogenase, domain 2"/>
    <property type="match status" value="1"/>
</dbReference>
<dbReference type="GO" id="GO:0005737">
    <property type="term" value="C:cytoplasm"/>
    <property type="evidence" value="ECO:0007669"/>
    <property type="project" value="TreeGrafter"/>
</dbReference>
<dbReference type="Pfam" id="PF02558">
    <property type="entry name" value="ApbA"/>
    <property type="match status" value="1"/>
</dbReference>
<dbReference type="RefSeq" id="WP_002713581.1">
    <property type="nucleotide sequence ID" value="NZ_KB375281.1"/>
</dbReference>
<accession>K8NWN3</accession>
<reference evidence="13 14" key="1">
    <citation type="submission" date="2012-04" db="EMBL/GenBank/DDBJ databases">
        <title>The Genome Sequence of Afipia clevelandensis ATCC 49720.</title>
        <authorList>
            <consortium name="The Broad Institute Genome Sequencing Platform"/>
            <person name="Earl A."/>
            <person name="Ward D."/>
            <person name="Feldgarden M."/>
            <person name="Gevers D."/>
            <person name="Huys G."/>
            <person name="Walker B."/>
            <person name="Young S.K."/>
            <person name="Zeng Q."/>
            <person name="Gargeya S."/>
            <person name="Fitzgerald M."/>
            <person name="Haas B."/>
            <person name="Abouelleil A."/>
            <person name="Alvarado L."/>
            <person name="Arachchi H.M."/>
            <person name="Berlin A."/>
            <person name="Chapman S.B."/>
            <person name="Goldberg J."/>
            <person name="Griggs A."/>
            <person name="Gujja S."/>
            <person name="Hansen M."/>
            <person name="Howarth C."/>
            <person name="Imamovic A."/>
            <person name="Larimer J."/>
            <person name="McCowen C."/>
            <person name="Montmayeur A."/>
            <person name="Murphy C."/>
            <person name="Neiman D."/>
            <person name="Pearson M."/>
            <person name="Priest M."/>
            <person name="Roberts A."/>
            <person name="Saif S."/>
            <person name="Shea T."/>
            <person name="Sisk P."/>
            <person name="Sykes S."/>
            <person name="Wortman J."/>
            <person name="Nusbaum C."/>
            <person name="Birren B."/>
        </authorList>
    </citation>
    <scope>NUCLEOTIDE SEQUENCE [LARGE SCALE GENOMIC DNA]</scope>
    <source>
        <strain evidence="13 14">ATCC 49720</strain>
    </source>
</reference>
<gene>
    <name evidence="13" type="ORF">HMPREF9696_02711</name>
</gene>
<evidence type="ECO:0000256" key="6">
    <source>
        <dbReference type="ARBA" id="ARBA00022857"/>
    </source>
</evidence>
<dbReference type="GO" id="GO:0008677">
    <property type="term" value="F:2-dehydropantoate 2-reductase activity"/>
    <property type="evidence" value="ECO:0007669"/>
    <property type="project" value="UniProtKB-EC"/>
</dbReference>
<dbReference type="SUPFAM" id="SSF51735">
    <property type="entry name" value="NAD(P)-binding Rossmann-fold domains"/>
    <property type="match status" value="1"/>
</dbReference>
<evidence type="ECO:0000256" key="2">
    <source>
        <dbReference type="ARBA" id="ARBA00007870"/>
    </source>
</evidence>
<dbReference type="InterPro" id="IPR036291">
    <property type="entry name" value="NAD(P)-bd_dom_sf"/>
</dbReference>
<dbReference type="InterPro" id="IPR013752">
    <property type="entry name" value="KPA_reductase"/>
</dbReference>
<evidence type="ECO:0000313" key="14">
    <source>
        <dbReference type="Proteomes" id="UP000001095"/>
    </source>
</evidence>
<dbReference type="GO" id="GO:0050661">
    <property type="term" value="F:NADP binding"/>
    <property type="evidence" value="ECO:0007669"/>
    <property type="project" value="TreeGrafter"/>
</dbReference>
<evidence type="ECO:0000256" key="3">
    <source>
        <dbReference type="ARBA" id="ARBA00013014"/>
    </source>
</evidence>
<evidence type="ECO:0000256" key="5">
    <source>
        <dbReference type="ARBA" id="ARBA00022655"/>
    </source>
</evidence>
<name>K8NWN3_9BRAD</name>
<dbReference type="UniPathway" id="UPA00028">
    <property type="reaction ID" value="UER00004"/>
</dbReference>
<dbReference type="HOGENOM" id="CLU_031468_6_1_5"/>
<dbReference type="Pfam" id="PF08546">
    <property type="entry name" value="ApbA_C"/>
    <property type="match status" value="1"/>
</dbReference>
<sequence length="300" mass="31492">MKVAVMGAGAVGCYFGAMLARAGHDITLIARPQHVEAVRHHGLMLESRTFTGHIPMQATTDASGVEGADVVLFCVKSPDTESAGRAIAPFLKAEAAILSLQNGVDNAERLRAVTGRIAIPAVVYVATEMAGPGHVKHNGRGELIIGPSAASDDIARQFSEAAVPTTVSDKVTSELWVKLVTNCAYNALSAVAELPYGPLLQIEGVTDVMRAVIGECETVARALDIPLPATLRDSILSLAASMPEQYSSTAQDLMRGKPTEIDHLNGYVVRKGAALGIPTPANLALQVMVKAREARGPSHS</sequence>
<dbReference type="InterPro" id="IPR008927">
    <property type="entry name" value="6-PGluconate_DH-like_C_sf"/>
</dbReference>
<evidence type="ECO:0000256" key="8">
    <source>
        <dbReference type="ARBA" id="ARBA00032024"/>
    </source>
</evidence>
<dbReference type="InterPro" id="IPR013328">
    <property type="entry name" value="6PGD_dom2"/>
</dbReference>
<dbReference type="Proteomes" id="UP000001095">
    <property type="component" value="Unassembled WGS sequence"/>
</dbReference>
<comment type="catalytic activity">
    <reaction evidence="9 10">
        <text>(R)-pantoate + NADP(+) = 2-dehydropantoate + NADPH + H(+)</text>
        <dbReference type="Rhea" id="RHEA:16233"/>
        <dbReference type="ChEBI" id="CHEBI:11561"/>
        <dbReference type="ChEBI" id="CHEBI:15378"/>
        <dbReference type="ChEBI" id="CHEBI:15980"/>
        <dbReference type="ChEBI" id="CHEBI:57783"/>
        <dbReference type="ChEBI" id="CHEBI:58349"/>
        <dbReference type="EC" id="1.1.1.169"/>
    </reaction>
</comment>
<dbReference type="InterPro" id="IPR003710">
    <property type="entry name" value="ApbA"/>
</dbReference>
<dbReference type="FunFam" id="1.10.1040.10:FF:000017">
    <property type="entry name" value="2-dehydropantoate 2-reductase"/>
    <property type="match status" value="1"/>
</dbReference>
<dbReference type="InterPro" id="IPR013332">
    <property type="entry name" value="KPR_N"/>
</dbReference>
<evidence type="ECO:0000256" key="7">
    <source>
        <dbReference type="ARBA" id="ARBA00023002"/>
    </source>
</evidence>
<feature type="domain" description="Ketopantoate reductase N-terminal" evidence="11">
    <location>
        <begin position="3"/>
        <end position="148"/>
    </location>
</feature>
<comment type="caution">
    <text evidence="13">The sequence shown here is derived from an EMBL/GenBank/DDBJ whole genome shotgun (WGS) entry which is preliminary data.</text>
</comment>
<keyword evidence="5 10" id="KW-0566">Pantothenate biosynthesis</keyword>
<dbReference type="GO" id="GO:0015940">
    <property type="term" value="P:pantothenate biosynthetic process"/>
    <property type="evidence" value="ECO:0007669"/>
    <property type="project" value="UniProtKB-UniPathway"/>
</dbReference>
<evidence type="ECO:0000259" key="11">
    <source>
        <dbReference type="Pfam" id="PF02558"/>
    </source>
</evidence>
<dbReference type="InterPro" id="IPR050838">
    <property type="entry name" value="Ketopantoate_reductase"/>
</dbReference>
<evidence type="ECO:0000256" key="10">
    <source>
        <dbReference type="RuleBase" id="RU362068"/>
    </source>
</evidence>
<dbReference type="EC" id="1.1.1.169" evidence="3 10"/>
<dbReference type="NCBIfam" id="TIGR00745">
    <property type="entry name" value="apbA_panE"/>
    <property type="match status" value="1"/>
</dbReference>
<evidence type="ECO:0000313" key="13">
    <source>
        <dbReference type="EMBL" id="EKS33591.1"/>
    </source>
</evidence>
<evidence type="ECO:0000256" key="4">
    <source>
        <dbReference type="ARBA" id="ARBA00019465"/>
    </source>
</evidence>
<dbReference type="PATRIC" id="fig|883079.3.peg.2760"/>
<dbReference type="Gene3D" id="3.40.50.720">
    <property type="entry name" value="NAD(P)-binding Rossmann-like Domain"/>
    <property type="match status" value="1"/>
</dbReference>
<feature type="domain" description="Ketopantoate reductase C-terminal" evidence="12">
    <location>
        <begin position="172"/>
        <end position="293"/>
    </location>
</feature>
<comment type="pathway">
    <text evidence="1 10">Cofactor biosynthesis; (R)-pantothenate biosynthesis; (R)-pantoate from 3-methyl-2-oxobutanoate: step 2/2.</text>
</comment>
<comment type="similarity">
    <text evidence="2 10">Belongs to the ketopantoate reductase family.</text>
</comment>
<comment type="function">
    <text evidence="10">Catalyzes the NADPH-dependent reduction of ketopantoate into pantoic acid.</text>
</comment>
<dbReference type="AlphaFoldDB" id="K8NWN3"/>
<dbReference type="SUPFAM" id="SSF48179">
    <property type="entry name" value="6-phosphogluconate dehydrogenase C-terminal domain-like"/>
    <property type="match status" value="1"/>
</dbReference>
<proteinExistence type="inferred from homology"/>
<dbReference type="PANTHER" id="PTHR43765">
    <property type="entry name" value="2-DEHYDROPANTOATE 2-REDUCTASE-RELATED"/>
    <property type="match status" value="1"/>
</dbReference>
<dbReference type="EMBL" id="AGWY01000012">
    <property type="protein sequence ID" value="EKS33591.1"/>
    <property type="molecule type" value="Genomic_DNA"/>
</dbReference>
<evidence type="ECO:0000256" key="9">
    <source>
        <dbReference type="ARBA" id="ARBA00048793"/>
    </source>
</evidence>